<dbReference type="AlphaFoldDB" id="A0A2S5GR38"/>
<proteinExistence type="inferred from homology"/>
<evidence type="ECO:0000313" key="6">
    <source>
        <dbReference type="Proteomes" id="UP000239990"/>
    </source>
</evidence>
<dbReference type="InterPro" id="IPR006913">
    <property type="entry name" value="CENP-V/GFA"/>
</dbReference>
<name>A0A2S5GR38_9BURK</name>
<evidence type="ECO:0000256" key="1">
    <source>
        <dbReference type="ARBA" id="ARBA00005495"/>
    </source>
</evidence>
<protein>
    <recommendedName>
        <fullName evidence="4">CENP-V/GFA domain-containing protein</fullName>
    </recommendedName>
</protein>
<dbReference type="Pfam" id="PF04828">
    <property type="entry name" value="GFA"/>
    <property type="match status" value="1"/>
</dbReference>
<dbReference type="EMBL" id="PREU01000006">
    <property type="protein sequence ID" value="PPA75398.1"/>
    <property type="molecule type" value="Genomic_DNA"/>
</dbReference>
<dbReference type="Proteomes" id="UP000239990">
    <property type="component" value="Unassembled WGS sequence"/>
</dbReference>
<comment type="caution">
    <text evidence="5">The sequence shown here is derived from an EMBL/GenBank/DDBJ whole genome shotgun (WGS) entry which is preliminary data.</text>
</comment>
<evidence type="ECO:0000313" key="5">
    <source>
        <dbReference type="EMBL" id="PPA75398.1"/>
    </source>
</evidence>
<accession>A0A2S5GR38</accession>
<dbReference type="InterPro" id="IPR052355">
    <property type="entry name" value="CENP-V-like"/>
</dbReference>
<organism evidence="5 6">
    <name type="scientific">Achromobacter spanius</name>
    <dbReference type="NCBI Taxonomy" id="217203"/>
    <lineage>
        <taxon>Bacteria</taxon>
        <taxon>Pseudomonadati</taxon>
        <taxon>Pseudomonadota</taxon>
        <taxon>Betaproteobacteria</taxon>
        <taxon>Burkholderiales</taxon>
        <taxon>Alcaligenaceae</taxon>
        <taxon>Achromobacter</taxon>
    </lineage>
</organism>
<sequence length="127" mass="13807">MRTYQGSCHCGACRFEVDMNLDHVRSCNCSICKRRGALIHRVPTAALRMLTPLDDLSVYQWGSKTAKDYFCPHCGILPFRVPSAPTAQELAQGKQAFVGWAVNVRCLDGVDLAGVPVLKVDGAGLAI</sequence>
<keyword evidence="2" id="KW-0479">Metal-binding</keyword>
<dbReference type="GO" id="GO:0046872">
    <property type="term" value="F:metal ion binding"/>
    <property type="evidence" value="ECO:0007669"/>
    <property type="project" value="UniProtKB-KW"/>
</dbReference>
<reference evidence="5 6" key="1">
    <citation type="submission" date="2018-02" db="EMBL/GenBank/DDBJ databases">
        <title>Draft Genome of Achromobacter spanius stain 6.</title>
        <authorList>
            <person name="Gunasekera T.S."/>
            <person name="Radwan O."/>
            <person name="Ruiz O.N."/>
        </authorList>
    </citation>
    <scope>NUCLEOTIDE SEQUENCE [LARGE SCALE GENOMIC DNA]</scope>
    <source>
        <strain evidence="5 6">6</strain>
    </source>
</reference>
<dbReference type="InterPro" id="IPR011057">
    <property type="entry name" value="Mss4-like_sf"/>
</dbReference>
<comment type="similarity">
    <text evidence="1">Belongs to the Gfa family.</text>
</comment>
<dbReference type="PANTHER" id="PTHR28620">
    <property type="entry name" value="CENTROMERE PROTEIN V"/>
    <property type="match status" value="1"/>
</dbReference>
<dbReference type="PANTHER" id="PTHR28620:SF1">
    <property type="entry name" value="CENP-V_GFA DOMAIN-CONTAINING PROTEIN"/>
    <property type="match status" value="1"/>
</dbReference>
<dbReference type="GO" id="GO:0016846">
    <property type="term" value="F:carbon-sulfur lyase activity"/>
    <property type="evidence" value="ECO:0007669"/>
    <property type="project" value="InterPro"/>
</dbReference>
<evidence type="ECO:0000256" key="2">
    <source>
        <dbReference type="ARBA" id="ARBA00022723"/>
    </source>
</evidence>
<feature type="domain" description="CENP-V/GFA" evidence="4">
    <location>
        <begin position="4"/>
        <end position="127"/>
    </location>
</feature>
<dbReference type="OrthoDB" id="327703at2"/>
<keyword evidence="3" id="KW-0862">Zinc</keyword>
<dbReference type="PROSITE" id="PS51891">
    <property type="entry name" value="CENP_V_GFA"/>
    <property type="match status" value="1"/>
</dbReference>
<evidence type="ECO:0000256" key="3">
    <source>
        <dbReference type="ARBA" id="ARBA00022833"/>
    </source>
</evidence>
<gene>
    <name evidence="5" type="ORF">C4E15_14965</name>
</gene>
<dbReference type="RefSeq" id="WP_104144068.1">
    <property type="nucleotide sequence ID" value="NZ_PREU01000006.1"/>
</dbReference>
<evidence type="ECO:0000259" key="4">
    <source>
        <dbReference type="PROSITE" id="PS51891"/>
    </source>
</evidence>
<dbReference type="SUPFAM" id="SSF51316">
    <property type="entry name" value="Mss4-like"/>
    <property type="match status" value="1"/>
</dbReference>
<dbReference type="Gene3D" id="2.170.150.70">
    <property type="match status" value="1"/>
</dbReference>